<gene>
    <name evidence="2" type="ORF">PPACK8108_LOCUS12351</name>
    <name evidence="3" type="ORF">PPACK8108_LOCUS24519</name>
</gene>
<dbReference type="Proteomes" id="UP001153365">
    <property type="component" value="Unassembled WGS sequence"/>
</dbReference>
<evidence type="ECO:0000313" key="2">
    <source>
        <dbReference type="EMBL" id="CAH7677207.1"/>
    </source>
</evidence>
<dbReference type="EMBL" id="CALTRL010006077">
    <property type="protein sequence ID" value="CAH7689441.1"/>
    <property type="molecule type" value="Genomic_DNA"/>
</dbReference>
<dbReference type="EMBL" id="CALTRL010002954">
    <property type="protein sequence ID" value="CAH7677207.1"/>
    <property type="molecule type" value="Genomic_DNA"/>
</dbReference>
<evidence type="ECO:0000313" key="4">
    <source>
        <dbReference type="Proteomes" id="UP001153365"/>
    </source>
</evidence>
<evidence type="ECO:0000313" key="3">
    <source>
        <dbReference type="EMBL" id="CAH7689441.1"/>
    </source>
</evidence>
<feature type="compositionally biased region" description="Acidic residues" evidence="1">
    <location>
        <begin position="11"/>
        <end position="27"/>
    </location>
</feature>
<reference evidence="2" key="1">
    <citation type="submission" date="2022-06" db="EMBL/GenBank/DDBJ databases">
        <authorList>
            <consortium name="SYNGENTA / RWTH Aachen University"/>
        </authorList>
    </citation>
    <scope>NUCLEOTIDE SEQUENCE</scope>
</reference>
<feature type="region of interest" description="Disordered" evidence="1">
    <location>
        <begin position="1"/>
        <end position="38"/>
    </location>
</feature>
<feature type="region of interest" description="Disordered" evidence="1">
    <location>
        <begin position="69"/>
        <end position="111"/>
    </location>
</feature>
<dbReference type="AlphaFoldDB" id="A0AAV0B2S5"/>
<protein>
    <submittedName>
        <fullName evidence="2">Expressed protein</fullName>
    </submittedName>
</protein>
<organism evidence="2 4">
    <name type="scientific">Phakopsora pachyrhizi</name>
    <name type="common">Asian soybean rust disease fungus</name>
    <dbReference type="NCBI Taxonomy" id="170000"/>
    <lineage>
        <taxon>Eukaryota</taxon>
        <taxon>Fungi</taxon>
        <taxon>Dikarya</taxon>
        <taxon>Basidiomycota</taxon>
        <taxon>Pucciniomycotina</taxon>
        <taxon>Pucciniomycetes</taxon>
        <taxon>Pucciniales</taxon>
        <taxon>Phakopsoraceae</taxon>
        <taxon>Phakopsora</taxon>
    </lineage>
</organism>
<feature type="compositionally biased region" description="Low complexity" evidence="1">
    <location>
        <begin position="87"/>
        <end position="109"/>
    </location>
</feature>
<evidence type="ECO:0000256" key="1">
    <source>
        <dbReference type="SAM" id="MobiDB-lite"/>
    </source>
</evidence>
<proteinExistence type="predicted"/>
<keyword evidence="4" id="KW-1185">Reference proteome</keyword>
<sequence>MDTTDYGSDSEFSEWYDSSSDEEEYEGDSPRFNKRMSPAKDFLPDQYGNVLVSEFSGVPVSPSSSAKLKSALKSFGSHNRDSPSTDSPCSALSPSLSSSYSSPRSGRSSVQLVEPIEEISALKELRKSFRYIENANCARPVSGLPSSPRDGVKINESWGYKVFQRTPPATSSAARLKWEESKLNLR</sequence>
<accession>A0AAV0B2S5</accession>
<comment type="caution">
    <text evidence="2">The sequence shown here is derived from an EMBL/GenBank/DDBJ whole genome shotgun (WGS) entry which is preliminary data.</text>
</comment>
<name>A0AAV0B2S5_PHAPC</name>